<dbReference type="GO" id="GO:0005886">
    <property type="term" value="C:plasma membrane"/>
    <property type="evidence" value="ECO:0007669"/>
    <property type="project" value="UniProtKB-SubCell"/>
</dbReference>
<keyword evidence="6 8" id="KW-1133">Transmembrane helix</keyword>
<reference evidence="10 11" key="1">
    <citation type="submission" date="2019-03" db="EMBL/GenBank/DDBJ databases">
        <title>Draft genome sequences of novel Actinobacteria.</title>
        <authorList>
            <person name="Sahin N."/>
            <person name="Ay H."/>
            <person name="Saygin H."/>
        </authorList>
    </citation>
    <scope>NUCLEOTIDE SEQUENCE [LARGE SCALE GENOMIC DNA]</scope>
    <source>
        <strain evidence="10 11">5K138</strain>
    </source>
</reference>
<feature type="domain" description="ABC transmembrane type-1" evidence="9">
    <location>
        <begin position="366"/>
        <end position="556"/>
    </location>
</feature>
<evidence type="ECO:0000256" key="2">
    <source>
        <dbReference type="ARBA" id="ARBA00022448"/>
    </source>
</evidence>
<dbReference type="PANTHER" id="PTHR43357">
    <property type="entry name" value="INNER MEMBRANE ABC TRANSPORTER PERMEASE PROTEIN YDCV"/>
    <property type="match status" value="1"/>
</dbReference>
<keyword evidence="2 8" id="KW-0813">Transport</keyword>
<organism evidence="10 11">
    <name type="scientific">Jiangella asiatica</name>
    <dbReference type="NCBI Taxonomy" id="2530372"/>
    <lineage>
        <taxon>Bacteria</taxon>
        <taxon>Bacillati</taxon>
        <taxon>Actinomycetota</taxon>
        <taxon>Actinomycetes</taxon>
        <taxon>Jiangellales</taxon>
        <taxon>Jiangellaceae</taxon>
        <taxon>Jiangella</taxon>
    </lineage>
</organism>
<dbReference type="EMBL" id="SMKZ01000033">
    <property type="protein sequence ID" value="TDE03118.1"/>
    <property type="molecule type" value="Genomic_DNA"/>
</dbReference>
<keyword evidence="4" id="KW-0997">Cell inner membrane</keyword>
<gene>
    <name evidence="10" type="ORF">E1269_20905</name>
</gene>
<feature type="domain" description="ABC transmembrane type-1" evidence="9">
    <location>
        <begin position="63"/>
        <end position="279"/>
    </location>
</feature>
<evidence type="ECO:0000256" key="5">
    <source>
        <dbReference type="ARBA" id="ARBA00022692"/>
    </source>
</evidence>
<evidence type="ECO:0000256" key="8">
    <source>
        <dbReference type="RuleBase" id="RU363032"/>
    </source>
</evidence>
<dbReference type="GO" id="GO:0055085">
    <property type="term" value="P:transmembrane transport"/>
    <property type="evidence" value="ECO:0007669"/>
    <property type="project" value="InterPro"/>
</dbReference>
<feature type="transmembrane region" description="Helical" evidence="8">
    <location>
        <begin position="497"/>
        <end position="518"/>
    </location>
</feature>
<feature type="transmembrane region" description="Helical" evidence="8">
    <location>
        <begin position="312"/>
        <end position="334"/>
    </location>
</feature>
<dbReference type="PROSITE" id="PS50928">
    <property type="entry name" value="ABC_TM1"/>
    <property type="match status" value="2"/>
</dbReference>
<feature type="transmembrane region" description="Helical" evidence="8">
    <location>
        <begin position="538"/>
        <end position="560"/>
    </location>
</feature>
<keyword evidence="7 8" id="KW-0472">Membrane</keyword>
<evidence type="ECO:0000313" key="10">
    <source>
        <dbReference type="EMBL" id="TDE03118.1"/>
    </source>
</evidence>
<accession>A0A4V2Z109</accession>
<evidence type="ECO:0000256" key="3">
    <source>
        <dbReference type="ARBA" id="ARBA00022475"/>
    </source>
</evidence>
<comment type="subcellular location">
    <subcellularLocation>
        <location evidence="1">Cell inner membrane</location>
        <topology evidence="1">Multi-pass membrane protein</topology>
    </subcellularLocation>
    <subcellularLocation>
        <location evidence="8">Cell membrane</location>
        <topology evidence="8">Multi-pass membrane protein</topology>
    </subcellularLocation>
</comment>
<evidence type="ECO:0000256" key="6">
    <source>
        <dbReference type="ARBA" id="ARBA00022989"/>
    </source>
</evidence>
<evidence type="ECO:0000256" key="4">
    <source>
        <dbReference type="ARBA" id="ARBA00022519"/>
    </source>
</evidence>
<feature type="transmembrane region" description="Helical" evidence="8">
    <location>
        <begin position="438"/>
        <end position="458"/>
    </location>
</feature>
<feature type="transmembrane region" description="Helical" evidence="8">
    <location>
        <begin position="12"/>
        <end position="31"/>
    </location>
</feature>
<dbReference type="Proteomes" id="UP000294739">
    <property type="component" value="Unassembled WGS sequence"/>
</dbReference>
<dbReference type="InterPro" id="IPR000515">
    <property type="entry name" value="MetI-like"/>
</dbReference>
<sequence>MIAAARARIDTFGTVGLVLTLSVIGIIAYPLSATVVNAFVPGSAVDLTPMRLVLTDAALHRAARNTGVVLVTAGPLALLIGSAFAWLNERTDARLRWLADLLPVVPLLLPPIALSIGWVFLADERAGYVNSAIRSAAGAVGFDGFGEQGPLDIASWPGLIFVYTISLVPYVYLIVASALKNADPSLEEASRMSAAGVVTTLVRVSLPAVLPALAAAALLVVIVGSSLFSIPRTIGTAARVDTISVYIVRLTQSFPSRLDEAVAVSLLVLVVMGGVWLLQRRIAARGRHSTISGKAATAAVVRLGPWRRPARLLMVGYLLCVSALPFLALALVALQPFWSATVDVSALTLDNVRGFFTDGGRSLDALRTSLTLGVVGATTGIAVVAVIVTYGRDRGGVAARFVEGATKTPGAISHIVFGVALLVAFAGAPFYLSGTLQILLMAYVIIYLPQASTAVEVAHGQVGRELLEASRMSGASKGRTFRSVLFPLMRPGLTAGWALLFVVMVGDLTASAILAGTTNPVVGFVFLDIWDHGTFSELAALGTIVSLVTSVVVLLALTVGSRSRYRRAGR</sequence>
<feature type="transmembrane region" description="Helical" evidence="8">
    <location>
        <begin position="370"/>
        <end position="390"/>
    </location>
</feature>
<evidence type="ECO:0000259" key="9">
    <source>
        <dbReference type="PROSITE" id="PS50928"/>
    </source>
</evidence>
<feature type="transmembrane region" description="Helical" evidence="8">
    <location>
        <begin position="99"/>
        <end position="121"/>
    </location>
</feature>
<feature type="transmembrane region" description="Helical" evidence="8">
    <location>
        <begin position="200"/>
        <end position="223"/>
    </location>
</feature>
<dbReference type="CDD" id="cd06261">
    <property type="entry name" value="TM_PBP2"/>
    <property type="match status" value="1"/>
</dbReference>
<dbReference type="InParanoid" id="A0A4V2Z109"/>
<feature type="transmembrane region" description="Helical" evidence="8">
    <location>
        <begin position="160"/>
        <end position="179"/>
    </location>
</feature>
<keyword evidence="3" id="KW-1003">Cell membrane</keyword>
<dbReference type="InterPro" id="IPR035906">
    <property type="entry name" value="MetI-like_sf"/>
</dbReference>
<proteinExistence type="inferred from homology"/>
<feature type="transmembrane region" description="Helical" evidence="8">
    <location>
        <begin position="411"/>
        <end position="432"/>
    </location>
</feature>
<name>A0A4V2Z109_9ACTN</name>
<keyword evidence="5 8" id="KW-0812">Transmembrane</keyword>
<evidence type="ECO:0000256" key="7">
    <source>
        <dbReference type="ARBA" id="ARBA00023136"/>
    </source>
</evidence>
<comment type="caution">
    <text evidence="10">The sequence shown here is derived from an EMBL/GenBank/DDBJ whole genome shotgun (WGS) entry which is preliminary data.</text>
</comment>
<dbReference type="RefSeq" id="WP_131898128.1">
    <property type="nucleotide sequence ID" value="NZ_SMKZ01000033.1"/>
</dbReference>
<evidence type="ECO:0000313" key="11">
    <source>
        <dbReference type="Proteomes" id="UP000294739"/>
    </source>
</evidence>
<dbReference type="Pfam" id="PF00528">
    <property type="entry name" value="BPD_transp_1"/>
    <property type="match status" value="1"/>
</dbReference>
<dbReference type="OrthoDB" id="5100908at2"/>
<dbReference type="AlphaFoldDB" id="A0A4V2Z109"/>
<dbReference type="PANTHER" id="PTHR43357:SF4">
    <property type="entry name" value="INNER MEMBRANE ABC TRANSPORTER PERMEASE PROTEIN YDCV"/>
    <property type="match status" value="1"/>
</dbReference>
<dbReference type="SUPFAM" id="SSF161098">
    <property type="entry name" value="MetI-like"/>
    <property type="match status" value="2"/>
</dbReference>
<keyword evidence="11" id="KW-1185">Reference proteome</keyword>
<feature type="transmembrane region" description="Helical" evidence="8">
    <location>
        <begin position="68"/>
        <end position="87"/>
    </location>
</feature>
<protein>
    <submittedName>
        <fullName evidence="10">Iron ABC transporter permease</fullName>
    </submittedName>
</protein>
<evidence type="ECO:0000256" key="1">
    <source>
        <dbReference type="ARBA" id="ARBA00004429"/>
    </source>
</evidence>
<dbReference type="Gene3D" id="1.10.3720.10">
    <property type="entry name" value="MetI-like"/>
    <property type="match status" value="2"/>
</dbReference>
<comment type="similarity">
    <text evidence="8">Belongs to the binding-protein-dependent transport system permease family.</text>
</comment>
<feature type="transmembrane region" description="Helical" evidence="8">
    <location>
        <begin position="261"/>
        <end position="278"/>
    </location>
</feature>